<keyword evidence="4" id="KW-0963">Cytoplasm</keyword>
<dbReference type="InterPro" id="IPR037181">
    <property type="entry name" value="SUFU_N"/>
</dbReference>
<feature type="region of interest" description="Disordered" evidence="12">
    <location>
        <begin position="345"/>
        <end position="372"/>
    </location>
</feature>
<dbReference type="GO" id="GO:0005634">
    <property type="term" value="C:nucleus"/>
    <property type="evidence" value="ECO:0007669"/>
    <property type="project" value="UniProtKB-SubCell"/>
</dbReference>
<feature type="domain" description="Suppressor of fused-like" evidence="13">
    <location>
        <begin position="130"/>
        <end position="306"/>
    </location>
</feature>
<accession>A0A9Q1CVV4</accession>
<dbReference type="Pfam" id="PF12470">
    <property type="entry name" value="SUFU_C"/>
    <property type="match status" value="1"/>
</dbReference>
<organism evidence="15 16">
    <name type="scientific">Conger conger</name>
    <name type="common">Conger eel</name>
    <name type="synonym">Muraena conger</name>
    <dbReference type="NCBI Taxonomy" id="82655"/>
    <lineage>
        <taxon>Eukaryota</taxon>
        <taxon>Metazoa</taxon>
        <taxon>Chordata</taxon>
        <taxon>Craniata</taxon>
        <taxon>Vertebrata</taxon>
        <taxon>Euteleostomi</taxon>
        <taxon>Actinopterygii</taxon>
        <taxon>Neopterygii</taxon>
        <taxon>Teleostei</taxon>
        <taxon>Anguilliformes</taxon>
        <taxon>Congridae</taxon>
        <taxon>Conger</taxon>
    </lineage>
</organism>
<dbReference type="InterPro" id="IPR016591">
    <property type="entry name" value="Suppressor_of_fused_euk"/>
</dbReference>
<feature type="domain" description="Suppressor of fused-like" evidence="13">
    <location>
        <begin position="10"/>
        <end position="48"/>
    </location>
</feature>
<sequence length="561" mass="62811">MFLSLCRLGGPDPLDYISMYRNVGCPAQDVQEHWHYVSFGLSDLYGDNRVREHLLGFNSQGLEGGEQSLCSQEQSKINKLEKQAEEFLNAVFCRKDGVLDLSFKKSRASGSLSHRNSQACPATPMKGLGGPDPLDYISMYRNVGCPAQDVQEHWHYVSFGLSDLYGDNRVHEFTGPDGPSGFGFELTFRLKREAGETAPPTWPAELMQGLARYVFQSENTFCSGDHVSWHSPLDNSESRIQHMLLAEDPQIQPVQTPFGLVSFLQIVGVCTEELQAAQQWNGQGILELLRGVHVAGGPWLITDMRRGETIFDIDPHLQQERVDKGIETDGSNLSGVSAKCCWDDLSRPPEDDEDSRSVCVGSQPRHLTDKDTEQIREALRKGLEINSKAVLPPISNQRPSHDRSQPSMGHLQSQQTSRSRKDSLESESSAAIVPHELVRTRQLESVHLRFNQESGTLIPLCLRGRLLHGRHFTYKSISGDTAITFVSTGVEGAFATEEHPYAAHGPWLQILLTEEFVEQMLEDLQDLNASEETKLPKEYSWAERKLKISILPDSVFDNPLQ</sequence>
<evidence type="ECO:0000313" key="15">
    <source>
        <dbReference type="EMBL" id="KAJ8250206.1"/>
    </source>
</evidence>
<evidence type="ECO:0000256" key="2">
    <source>
        <dbReference type="ARBA" id="ARBA00004496"/>
    </source>
</evidence>
<feature type="domain" description="Suppressor of fused C-terminal" evidence="14">
    <location>
        <begin position="320"/>
        <end position="550"/>
    </location>
</feature>
<dbReference type="InterPro" id="IPR007768">
    <property type="entry name" value="Suppressor_of_fused"/>
</dbReference>
<evidence type="ECO:0000256" key="11">
    <source>
        <dbReference type="ARBA" id="ARBA00071231"/>
    </source>
</evidence>
<dbReference type="GO" id="GO:0005829">
    <property type="term" value="C:cytosol"/>
    <property type="evidence" value="ECO:0007669"/>
    <property type="project" value="UniProtKB-ARBA"/>
</dbReference>
<evidence type="ECO:0000256" key="3">
    <source>
        <dbReference type="ARBA" id="ARBA00022473"/>
    </source>
</evidence>
<keyword evidence="7" id="KW-0832">Ubl conjugation</keyword>
<proteinExistence type="inferred from homology"/>
<reference evidence="15" key="1">
    <citation type="journal article" date="2023" name="Science">
        <title>Genome structures resolve the early diversification of teleost fishes.</title>
        <authorList>
            <person name="Parey E."/>
            <person name="Louis A."/>
            <person name="Montfort J."/>
            <person name="Bouchez O."/>
            <person name="Roques C."/>
            <person name="Iampietro C."/>
            <person name="Lluch J."/>
            <person name="Castinel A."/>
            <person name="Donnadieu C."/>
            <person name="Desvignes T."/>
            <person name="Floi Bucao C."/>
            <person name="Jouanno E."/>
            <person name="Wen M."/>
            <person name="Mejri S."/>
            <person name="Dirks R."/>
            <person name="Jansen H."/>
            <person name="Henkel C."/>
            <person name="Chen W.J."/>
            <person name="Zahm M."/>
            <person name="Cabau C."/>
            <person name="Klopp C."/>
            <person name="Thompson A.W."/>
            <person name="Robinson-Rechavi M."/>
            <person name="Braasch I."/>
            <person name="Lecointre G."/>
            <person name="Bobe J."/>
            <person name="Postlethwait J.H."/>
            <person name="Berthelot C."/>
            <person name="Roest Crollius H."/>
            <person name="Guiguen Y."/>
        </authorList>
    </citation>
    <scope>NUCLEOTIDE SEQUENCE</scope>
    <source>
        <strain evidence="15">Concon-B</strain>
    </source>
</reference>
<evidence type="ECO:0000256" key="12">
    <source>
        <dbReference type="SAM" id="MobiDB-lite"/>
    </source>
</evidence>
<protein>
    <recommendedName>
        <fullName evidence="11">Suppressor of fused homolog</fullName>
    </recommendedName>
</protein>
<comment type="caution">
    <text evidence="15">The sequence shown here is derived from an EMBL/GenBank/DDBJ whole genome shotgun (WGS) entry which is preliminary data.</text>
</comment>
<feature type="compositionally biased region" description="Polar residues" evidence="12">
    <location>
        <begin position="405"/>
        <end position="417"/>
    </location>
</feature>
<dbReference type="PANTHER" id="PTHR10928:SF2">
    <property type="entry name" value="SUPPRESSOR OF FUSED HOMOLOG"/>
    <property type="match status" value="1"/>
</dbReference>
<dbReference type="Pfam" id="PF05076">
    <property type="entry name" value="SUFU"/>
    <property type="match status" value="2"/>
</dbReference>
<evidence type="ECO:0000256" key="5">
    <source>
        <dbReference type="ARBA" id="ARBA00022499"/>
    </source>
</evidence>
<dbReference type="OrthoDB" id="10038834at2759"/>
<evidence type="ECO:0000256" key="4">
    <source>
        <dbReference type="ARBA" id="ARBA00022490"/>
    </source>
</evidence>
<gene>
    <name evidence="15" type="ORF">COCON_G00221280</name>
</gene>
<dbReference type="PANTHER" id="PTHR10928">
    <property type="entry name" value="SUPPRESSOR OF FUSED"/>
    <property type="match status" value="1"/>
</dbReference>
<dbReference type="InterPro" id="IPR020941">
    <property type="entry name" value="SUFU-like_domain"/>
</dbReference>
<dbReference type="AlphaFoldDB" id="A0A9Q1CVV4"/>
<dbReference type="GO" id="GO:0007165">
    <property type="term" value="P:signal transduction"/>
    <property type="evidence" value="ECO:0007669"/>
    <property type="project" value="UniProtKB-ARBA"/>
</dbReference>
<dbReference type="FunFam" id="3.30.1360.230:FF:000001">
    <property type="entry name" value="Suppressor of fused homolog"/>
    <property type="match status" value="1"/>
</dbReference>
<evidence type="ECO:0000256" key="1">
    <source>
        <dbReference type="ARBA" id="ARBA00004123"/>
    </source>
</evidence>
<comment type="subcellular location">
    <subcellularLocation>
        <location evidence="2">Cytoplasm</location>
    </subcellularLocation>
    <subcellularLocation>
        <location evidence="1">Nucleus</location>
    </subcellularLocation>
</comment>
<feature type="region of interest" description="Disordered" evidence="12">
    <location>
        <begin position="386"/>
        <end position="431"/>
    </location>
</feature>
<dbReference type="InterPro" id="IPR038489">
    <property type="entry name" value="SUFU_C_sf"/>
</dbReference>
<evidence type="ECO:0000256" key="9">
    <source>
        <dbReference type="ARBA" id="ARBA00023242"/>
    </source>
</evidence>
<dbReference type="GO" id="GO:0005929">
    <property type="term" value="C:cilium"/>
    <property type="evidence" value="ECO:0007669"/>
    <property type="project" value="UniProtKB-ARBA"/>
</dbReference>
<evidence type="ECO:0000259" key="13">
    <source>
        <dbReference type="Pfam" id="PF05076"/>
    </source>
</evidence>
<evidence type="ECO:0000256" key="7">
    <source>
        <dbReference type="ARBA" id="ARBA00022843"/>
    </source>
</evidence>
<keyword evidence="9" id="KW-0539">Nucleus</keyword>
<dbReference type="GO" id="GO:0045879">
    <property type="term" value="P:negative regulation of smoothened signaling pathway"/>
    <property type="evidence" value="ECO:0007669"/>
    <property type="project" value="UniProtKB-ARBA"/>
</dbReference>
<name>A0A9Q1CVV4_CONCO</name>
<dbReference type="Proteomes" id="UP001152803">
    <property type="component" value="Unassembled WGS sequence"/>
</dbReference>
<dbReference type="EMBL" id="JAFJMO010000018">
    <property type="protein sequence ID" value="KAJ8250206.1"/>
    <property type="molecule type" value="Genomic_DNA"/>
</dbReference>
<evidence type="ECO:0000256" key="10">
    <source>
        <dbReference type="ARBA" id="ARBA00060754"/>
    </source>
</evidence>
<dbReference type="GO" id="GO:0000122">
    <property type="term" value="P:negative regulation of transcription by RNA polymerase II"/>
    <property type="evidence" value="ECO:0007669"/>
    <property type="project" value="UniProtKB-ARBA"/>
</dbReference>
<keyword evidence="16" id="KW-1185">Reference proteome</keyword>
<dbReference type="SUPFAM" id="SSF103359">
    <property type="entry name" value="Suppressor of Fused, N-terminal domain"/>
    <property type="match status" value="2"/>
</dbReference>
<comment type="similarity">
    <text evidence="10">Belongs to the SUFU family.</text>
</comment>
<evidence type="ECO:0000256" key="8">
    <source>
        <dbReference type="ARBA" id="ARBA00022990"/>
    </source>
</evidence>
<keyword evidence="3" id="KW-0217">Developmental protein</keyword>
<keyword evidence="5" id="KW-1017">Isopeptide bond</keyword>
<evidence type="ECO:0000259" key="14">
    <source>
        <dbReference type="Pfam" id="PF12470"/>
    </source>
</evidence>
<keyword evidence="6" id="KW-0597">Phosphoprotein</keyword>
<dbReference type="Gene3D" id="3.30.1360.230">
    <property type="entry name" value="Sufu, C-terminal domain"/>
    <property type="match status" value="1"/>
</dbReference>
<dbReference type="InterPro" id="IPR024314">
    <property type="entry name" value="SUFU_C"/>
</dbReference>
<dbReference type="PIRSF" id="PIRSF011844">
    <property type="entry name" value="Suppressor_of_fused_protein"/>
    <property type="match status" value="1"/>
</dbReference>
<evidence type="ECO:0000256" key="6">
    <source>
        <dbReference type="ARBA" id="ARBA00022553"/>
    </source>
</evidence>
<keyword evidence="8" id="KW-0007">Acetylation</keyword>
<evidence type="ECO:0000313" key="16">
    <source>
        <dbReference type="Proteomes" id="UP001152803"/>
    </source>
</evidence>